<feature type="transmembrane region" description="Helical" evidence="14">
    <location>
        <begin position="533"/>
        <end position="560"/>
    </location>
</feature>
<evidence type="ECO:0000256" key="9">
    <source>
        <dbReference type="ARBA" id="ARBA00022989"/>
    </source>
</evidence>
<dbReference type="InterPro" id="IPR008915">
    <property type="entry name" value="Peptidase_M50"/>
</dbReference>
<keyword evidence="3" id="KW-0150">Chloroplast</keyword>
<dbReference type="GO" id="GO:0008237">
    <property type="term" value="F:metallopeptidase activity"/>
    <property type="evidence" value="ECO:0007669"/>
    <property type="project" value="UniProtKB-KW"/>
</dbReference>
<keyword evidence="4" id="KW-0934">Plastid</keyword>
<keyword evidence="9 14" id="KW-1133">Transmembrane helix</keyword>
<evidence type="ECO:0000256" key="3">
    <source>
        <dbReference type="ARBA" id="ARBA00022528"/>
    </source>
</evidence>
<dbReference type="AlphaFoldDB" id="A0AAV7H3T3"/>
<comment type="subcellular location">
    <subcellularLocation>
        <location evidence="1">Plastid</location>
        <location evidence="1">Chloroplast membrane</location>
        <topology evidence="1">Multi-pass membrane protein</topology>
    </subcellularLocation>
</comment>
<keyword evidence="8" id="KW-0809">Transit peptide</keyword>
<evidence type="ECO:0000256" key="14">
    <source>
        <dbReference type="SAM" id="Phobius"/>
    </source>
</evidence>
<dbReference type="GO" id="GO:0006508">
    <property type="term" value="P:proteolysis"/>
    <property type="evidence" value="ECO:0007669"/>
    <property type="project" value="UniProtKB-KW"/>
</dbReference>
<evidence type="ECO:0000256" key="11">
    <source>
        <dbReference type="ARBA" id="ARBA00023136"/>
    </source>
</evidence>
<proteinExistence type="inferred from homology"/>
<evidence type="ECO:0000313" key="16">
    <source>
        <dbReference type="EMBL" id="KAH0463587.1"/>
    </source>
</evidence>
<keyword evidence="6 14" id="KW-0812">Transmembrane</keyword>
<dbReference type="InterPro" id="IPR044838">
    <property type="entry name" value="EGY1-like"/>
</dbReference>
<evidence type="ECO:0000256" key="4">
    <source>
        <dbReference type="ARBA" id="ARBA00022640"/>
    </source>
</evidence>
<name>A0AAV7H3T3_DENCH</name>
<evidence type="ECO:0000256" key="6">
    <source>
        <dbReference type="ARBA" id="ARBA00022692"/>
    </source>
</evidence>
<dbReference type="Proteomes" id="UP000775213">
    <property type="component" value="Unassembled WGS sequence"/>
</dbReference>
<gene>
    <name evidence="16" type="ORF">IEQ34_008169</name>
</gene>
<protein>
    <recommendedName>
        <fullName evidence="15">Peptidase M50 domain-containing protein</fullName>
    </recommendedName>
</protein>
<evidence type="ECO:0000256" key="1">
    <source>
        <dbReference type="ARBA" id="ARBA00004508"/>
    </source>
</evidence>
<accession>A0AAV7H3T3</accession>
<comment type="function">
    <text evidence="12">Probable membrane-associated metalloprotease that may be involved in chloroplast development.</text>
</comment>
<evidence type="ECO:0000256" key="12">
    <source>
        <dbReference type="ARBA" id="ARBA00024314"/>
    </source>
</evidence>
<feature type="domain" description="Peptidase M50" evidence="15">
    <location>
        <begin position="373"/>
        <end position="532"/>
    </location>
</feature>
<dbReference type="CDD" id="cd06160">
    <property type="entry name" value="S2P-M50_like_2"/>
    <property type="match status" value="1"/>
</dbReference>
<keyword evidence="10" id="KW-0482">Metalloprotease</keyword>
<evidence type="ECO:0000256" key="2">
    <source>
        <dbReference type="ARBA" id="ARBA00007931"/>
    </source>
</evidence>
<comment type="similarity">
    <text evidence="2">Belongs to the peptidase M50B family.</text>
</comment>
<feature type="transmembrane region" description="Helical" evidence="14">
    <location>
        <begin position="580"/>
        <end position="600"/>
    </location>
</feature>
<evidence type="ECO:0000259" key="15">
    <source>
        <dbReference type="Pfam" id="PF02163"/>
    </source>
</evidence>
<dbReference type="PANTHER" id="PTHR31412:SF5">
    <property type="entry name" value="ZINC METALLOPROTEASE EGY2, CHLOROPLASTIC-RELATED"/>
    <property type="match status" value="1"/>
</dbReference>
<keyword evidence="17" id="KW-1185">Reference proteome</keyword>
<reference evidence="16 17" key="1">
    <citation type="journal article" date="2021" name="Hortic Res">
        <title>Chromosome-scale assembly of the Dendrobium chrysotoxum genome enhances the understanding of orchid evolution.</title>
        <authorList>
            <person name="Zhang Y."/>
            <person name="Zhang G.Q."/>
            <person name="Zhang D."/>
            <person name="Liu X.D."/>
            <person name="Xu X.Y."/>
            <person name="Sun W.H."/>
            <person name="Yu X."/>
            <person name="Zhu X."/>
            <person name="Wang Z.W."/>
            <person name="Zhao X."/>
            <person name="Zhong W.Y."/>
            <person name="Chen H."/>
            <person name="Yin W.L."/>
            <person name="Huang T."/>
            <person name="Niu S.C."/>
            <person name="Liu Z.J."/>
        </authorList>
    </citation>
    <scope>NUCLEOTIDE SEQUENCE [LARGE SCALE GENOMIC DNA]</scope>
    <source>
        <strain evidence="16">Lindl</strain>
    </source>
</reference>
<evidence type="ECO:0000256" key="13">
    <source>
        <dbReference type="SAM" id="MobiDB-lite"/>
    </source>
</evidence>
<keyword evidence="7" id="KW-0378">Hydrolase</keyword>
<dbReference type="Pfam" id="PF02163">
    <property type="entry name" value="Peptidase_M50"/>
    <property type="match status" value="1"/>
</dbReference>
<keyword evidence="5" id="KW-0645">Protease</keyword>
<organism evidence="16 17">
    <name type="scientific">Dendrobium chrysotoxum</name>
    <name type="common">Orchid</name>
    <dbReference type="NCBI Taxonomy" id="161865"/>
    <lineage>
        <taxon>Eukaryota</taxon>
        <taxon>Viridiplantae</taxon>
        <taxon>Streptophyta</taxon>
        <taxon>Embryophyta</taxon>
        <taxon>Tracheophyta</taxon>
        <taxon>Spermatophyta</taxon>
        <taxon>Magnoliopsida</taxon>
        <taxon>Liliopsida</taxon>
        <taxon>Asparagales</taxon>
        <taxon>Orchidaceae</taxon>
        <taxon>Epidendroideae</taxon>
        <taxon>Malaxideae</taxon>
        <taxon>Dendrobiinae</taxon>
        <taxon>Dendrobium</taxon>
    </lineage>
</organism>
<dbReference type="GO" id="GO:0031969">
    <property type="term" value="C:chloroplast membrane"/>
    <property type="evidence" value="ECO:0007669"/>
    <property type="project" value="UniProtKB-SubCell"/>
</dbReference>
<comment type="caution">
    <text evidence="16">The sequence shown here is derived from an EMBL/GenBank/DDBJ whole genome shotgun (WGS) entry which is preliminary data.</text>
</comment>
<keyword evidence="11 14" id="KW-0472">Membrane</keyword>
<sequence length="611" mass="67029">MSSPAATLHWDHSPMLPWNVHHRSFRRTLFSSASSSSQLSWSWSCFSKKVQLQLMRARPCVPCRATMKTEPESDDAEERELSENGTSPSAVDGLVENSGDLNFKSTSDLEKHEPDSMELLDLKDSINNIDGNFSGEVNIQEKDEDMDVASGSPLPGMKNIGESIRISKATIDILKDQVFGFDTFFVTNQEPYEGGVLFRGNLRGKAAKSYEKITKRMQDRFGDQYKFFLLIDPEDDKPVAVVVPKQTFQVEATGNVTLNLSYFSPILILSLARQGFRFSYYSLLQIAMSRMLVLSSLLLSRICVLKYESLDPTLLLLRAWMSFAAVPEWFAASAFGLVTIFTLLLQNAPALQSNLLSMFDNLELLKDGLPGSLVTALILGSHEAGHILVARDIGVKLGVPYFVPSWQIGSFGAITRIVSIVANREDLLKLAAAGPLAGFLLGLVFLLLGLILPPADGIGVIVDPAVFHQSFLAGAKLVLGNALREGTPLSVNPLVLWSWAGLLINGINMIPTGELDGGRISFALWGRKVSTRLSGITLALLGISSLFSDVSFYWTALVFFLQRGPIAPLHEEITEPGEKYIGIGVAVLLLGLLICLPYPFPFVNDATNFEF</sequence>
<feature type="transmembrane region" description="Helical" evidence="14">
    <location>
        <begin position="319"/>
        <end position="345"/>
    </location>
</feature>
<feature type="transmembrane region" description="Helical" evidence="14">
    <location>
        <begin position="430"/>
        <end position="452"/>
    </location>
</feature>
<dbReference type="EMBL" id="JAGFBR010000008">
    <property type="protein sequence ID" value="KAH0463587.1"/>
    <property type="molecule type" value="Genomic_DNA"/>
</dbReference>
<evidence type="ECO:0000256" key="8">
    <source>
        <dbReference type="ARBA" id="ARBA00022946"/>
    </source>
</evidence>
<evidence type="ECO:0000256" key="7">
    <source>
        <dbReference type="ARBA" id="ARBA00022801"/>
    </source>
</evidence>
<evidence type="ECO:0000256" key="10">
    <source>
        <dbReference type="ARBA" id="ARBA00023049"/>
    </source>
</evidence>
<dbReference type="PANTHER" id="PTHR31412">
    <property type="entry name" value="ZINC METALLOPROTEASE EGY1"/>
    <property type="match status" value="1"/>
</dbReference>
<evidence type="ECO:0000313" key="17">
    <source>
        <dbReference type="Proteomes" id="UP000775213"/>
    </source>
</evidence>
<evidence type="ECO:0000256" key="5">
    <source>
        <dbReference type="ARBA" id="ARBA00022670"/>
    </source>
</evidence>
<feature type="region of interest" description="Disordered" evidence="13">
    <location>
        <begin position="66"/>
        <end position="97"/>
    </location>
</feature>